<feature type="transmembrane region" description="Helical" evidence="5">
    <location>
        <begin position="287"/>
        <end position="308"/>
    </location>
</feature>
<feature type="transmembrane region" description="Helical" evidence="5">
    <location>
        <begin position="351"/>
        <end position="370"/>
    </location>
</feature>
<feature type="transmembrane region" description="Helical" evidence="5">
    <location>
        <begin position="67"/>
        <end position="84"/>
    </location>
</feature>
<feature type="transmembrane region" description="Helical" evidence="5">
    <location>
        <begin position="152"/>
        <end position="173"/>
    </location>
</feature>
<gene>
    <name evidence="7" type="ORF">ACFP0N_10910</name>
</gene>
<proteinExistence type="predicted"/>
<organism evidence="7 8">
    <name type="scientific">Kitasatospora aburaviensis</name>
    <dbReference type="NCBI Taxonomy" id="67265"/>
    <lineage>
        <taxon>Bacteria</taxon>
        <taxon>Bacillati</taxon>
        <taxon>Actinomycetota</taxon>
        <taxon>Actinomycetes</taxon>
        <taxon>Kitasatosporales</taxon>
        <taxon>Streptomycetaceae</taxon>
        <taxon>Kitasatospora</taxon>
    </lineage>
</organism>
<evidence type="ECO:0000256" key="1">
    <source>
        <dbReference type="ARBA" id="ARBA00004651"/>
    </source>
</evidence>
<feature type="transmembrane region" description="Helical" evidence="5">
    <location>
        <begin position="90"/>
        <end position="114"/>
    </location>
</feature>
<feature type="transmembrane region" description="Helical" evidence="5">
    <location>
        <begin position="194"/>
        <end position="213"/>
    </location>
</feature>
<comment type="subcellular location">
    <subcellularLocation>
        <location evidence="1">Cell membrane</location>
        <topology evidence="1">Multi-pass membrane protein</topology>
    </subcellularLocation>
</comment>
<evidence type="ECO:0000313" key="8">
    <source>
        <dbReference type="Proteomes" id="UP001596067"/>
    </source>
</evidence>
<evidence type="ECO:0000259" key="6">
    <source>
        <dbReference type="PROSITE" id="PS50850"/>
    </source>
</evidence>
<evidence type="ECO:0000256" key="3">
    <source>
        <dbReference type="ARBA" id="ARBA00022989"/>
    </source>
</evidence>
<feature type="transmembrane region" description="Helical" evidence="5">
    <location>
        <begin position="320"/>
        <end position="339"/>
    </location>
</feature>
<feature type="transmembrane region" description="Helical" evidence="5">
    <location>
        <begin position="126"/>
        <end position="146"/>
    </location>
</feature>
<dbReference type="PANTHER" id="PTHR23514">
    <property type="entry name" value="BYPASS OF STOP CODON PROTEIN 6"/>
    <property type="match status" value="1"/>
</dbReference>
<accession>A0ABW1ETR3</accession>
<name>A0ABW1ETR3_9ACTN</name>
<dbReference type="EMBL" id="JBHSOD010000010">
    <property type="protein sequence ID" value="MFC5885482.1"/>
    <property type="molecule type" value="Genomic_DNA"/>
</dbReference>
<keyword evidence="2 5" id="KW-0812">Transmembrane</keyword>
<evidence type="ECO:0000256" key="5">
    <source>
        <dbReference type="SAM" id="Phobius"/>
    </source>
</evidence>
<feature type="transmembrane region" description="Helical" evidence="5">
    <location>
        <begin position="261"/>
        <end position="281"/>
    </location>
</feature>
<dbReference type="RefSeq" id="WP_313761647.1">
    <property type="nucleotide sequence ID" value="NZ_BAAAVH010000049.1"/>
</dbReference>
<dbReference type="InterPro" id="IPR020846">
    <property type="entry name" value="MFS_dom"/>
</dbReference>
<dbReference type="Proteomes" id="UP001596067">
    <property type="component" value="Unassembled WGS sequence"/>
</dbReference>
<keyword evidence="4 5" id="KW-0472">Membrane</keyword>
<keyword evidence="8" id="KW-1185">Reference proteome</keyword>
<dbReference type="InterPro" id="IPR011701">
    <property type="entry name" value="MFS"/>
</dbReference>
<feature type="domain" description="Major facilitator superfamily (MFS) profile" evidence="6">
    <location>
        <begin position="160"/>
        <end position="388"/>
    </location>
</feature>
<evidence type="ECO:0000256" key="4">
    <source>
        <dbReference type="ARBA" id="ARBA00023136"/>
    </source>
</evidence>
<dbReference type="Pfam" id="PF07690">
    <property type="entry name" value="MFS_1"/>
    <property type="match status" value="1"/>
</dbReference>
<comment type="caution">
    <text evidence="7">The sequence shown here is derived from an EMBL/GenBank/DDBJ whole genome shotgun (WGS) entry which is preliminary data.</text>
</comment>
<evidence type="ECO:0000313" key="7">
    <source>
        <dbReference type="EMBL" id="MFC5885482.1"/>
    </source>
</evidence>
<sequence length="388" mass="37726">MGRLRALPGFAAFGVFWGTWGAVIPEVQQQARASDGELGVAVLMIGLGALCSMRAAGAAVDRYGRPAAALCVLAMAAAGSLPVFAHTETLLVLCLAVVGAASGAMDVAVNALAAEEERRSGPLMNLAHACFSAAVVAAAVAAGLALGHGVPAGALLGGASALIAAVAVGIQTLDRGAAPARSARGPRTVSVVDRRLLLLGVLCALAFLVENAWQSWSAVMLRSGFGLGPGAAALGPVLFAASAAAGRLAGHRLTSRLPRRTLLAGGACVAAAGTAAAALAASPAAMLAGVVVAGLGTSVCAPTILSLAGDRSAPELRASSISVVTTLGYGGFVLGPAAVGLTASATSLRTAFYGVGVVAAALAIAAVTVLPSDRAAHRRAGTAPGAPG</sequence>
<evidence type="ECO:0000256" key="2">
    <source>
        <dbReference type="ARBA" id="ARBA00022692"/>
    </source>
</evidence>
<reference evidence="8" key="1">
    <citation type="journal article" date="2019" name="Int. J. Syst. Evol. Microbiol.">
        <title>The Global Catalogue of Microorganisms (GCM) 10K type strain sequencing project: providing services to taxonomists for standard genome sequencing and annotation.</title>
        <authorList>
            <consortium name="The Broad Institute Genomics Platform"/>
            <consortium name="The Broad Institute Genome Sequencing Center for Infectious Disease"/>
            <person name="Wu L."/>
            <person name="Ma J."/>
        </authorList>
    </citation>
    <scope>NUCLEOTIDE SEQUENCE [LARGE SCALE GENOMIC DNA]</scope>
    <source>
        <strain evidence="8">CGMCC 4.1469</strain>
    </source>
</reference>
<keyword evidence="3 5" id="KW-1133">Transmembrane helix</keyword>
<protein>
    <submittedName>
        <fullName evidence="7">MFS transporter</fullName>
    </submittedName>
</protein>
<dbReference type="SUPFAM" id="SSF103473">
    <property type="entry name" value="MFS general substrate transporter"/>
    <property type="match status" value="1"/>
</dbReference>
<dbReference type="PROSITE" id="PS50850">
    <property type="entry name" value="MFS"/>
    <property type="match status" value="1"/>
</dbReference>
<feature type="transmembrane region" description="Helical" evidence="5">
    <location>
        <begin position="225"/>
        <end position="249"/>
    </location>
</feature>
<feature type="transmembrane region" description="Helical" evidence="5">
    <location>
        <begin position="37"/>
        <end position="55"/>
    </location>
</feature>
<dbReference type="InterPro" id="IPR036259">
    <property type="entry name" value="MFS_trans_sf"/>
</dbReference>
<dbReference type="Gene3D" id="1.20.1250.20">
    <property type="entry name" value="MFS general substrate transporter like domains"/>
    <property type="match status" value="2"/>
</dbReference>
<dbReference type="PANTHER" id="PTHR23514:SF13">
    <property type="entry name" value="INNER MEMBRANE PROTEIN YBJJ"/>
    <property type="match status" value="1"/>
</dbReference>
<dbReference type="InterPro" id="IPR051788">
    <property type="entry name" value="MFS_Transporter"/>
</dbReference>